<feature type="region of interest" description="Disordered" evidence="1">
    <location>
        <begin position="91"/>
        <end position="163"/>
    </location>
</feature>
<name>A0ABN8ZEH7_RANTA</name>
<evidence type="ECO:0000313" key="3">
    <source>
        <dbReference type="EMBL" id="CAI9172305.1"/>
    </source>
</evidence>
<dbReference type="EMBL" id="OX459968">
    <property type="protein sequence ID" value="CAI9172305.1"/>
    <property type="molecule type" value="Genomic_DNA"/>
</dbReference>
<evidence type="ECO:0000256" key="1">
    <source>
        <dbReference type="SAM" id="MobiDB-lite"/>
    </source>
</evidence>
<feature type="compositionally biased region" description="Polar residues" evidence="1">
    <location>
        <begin position="135"/>
        <end position="157"/>
    </location>
</feature>
<keyword evidence="2" id="KW-0732">Signal</keyword>
<keyword evidence="4" id="KW-1185">Reference proteome</keyword>
<accession>A0ABN8ZEH7</accession>
<reference evidence="3" key="1">
    <citation type="submission" date="2023-04" db="EMBL/GenBank/DDBJ databases">
        <authorList>
            <consortium name="ELIXIR-Norway"/>
        </authorList>
    </citation>
    <scope>NUCLEOTIDE SEQUENCE [LARGE SCALE GENOMIC DNA]</scope>
</reference>
<organism evidence="3 4">
    <name type="scientific">Rangifer tarandus platyrhynchus</name>
    <name type="common">Svalbard reindeer</name>
    <dbReference type="NCBI Taxonomy" id="3082113"/>
    <lineage>
        <taxon>Eukaryota</taxon>
        <taxon>Metazoa</taxon>
        <taxon>Chordata</taxon>
        <taxon>Craniata</taxon>
        <taxon>Vertebrata</taxon>
        <taxon>Euteleostomi</taxon>
        <taxon>Mammalia</taxon>
        <taxon>Eutheria</taxon>
        <taxon>Laurasiatheria</taxon>
        <taxon>Artiodactyla</taxon>
        <taxon>Ruminantia</taxon>
        <taxon>Pecora</taxon>
        <taxon>Cervidae</taxon>
        <taxon>Odocoileinae</taxon>
        <taxon>Rangifer</taxon>
    </lineage>
</organism>
<dbReference type="Proteomes" id="UP001176941">
    <property type="component" value="Chromosome 32"/>
</dbReference>
<sequence length="173" mass="18426">MAVAIVMFLLSLNTGPGQPRGHALDLHPERSTFLSGGLSVLPLCGHIGNGILDSLLRSGSSPQCKSLALGREAASMGRLLRQPLELISSKSSGWPMQGVQEEQAEQPTVPSIRMERSESRSVVSDSLRPHGLYSPWNSPGQNTGVGSLSLHRGSSQPRGEAQVSRIAGRFFTS</sequence>
<proteinExistence type="predicted"/>
<evidence type="ECO:0000256" key="2">
    <source>
        <dbReference type="SAM" id="SignalP"/>
    </source>
</evidence>
<feature type="signal peptide" evidence="2">
    <location>
        <begin position="1"/>
        <end position="19"/>
    </location>
</feature>
<feature type="chain" id="PRO_5046453184" evidence="2">
    <location>
        <begin position="20"/>
        <end position="173"/>
    </location>
</feature>
<evidence type="ECO:0000313" key="4">
    <source>
        <dbReference type="Proteomes" id="UP001176941"/>
    </source>
</evidence>
<protein>
    <submittedName>
        <fullName evidence="3">Uncharacterized protein</fullName>
    </submittedName>
</protein>
<gene>
    <name evidence="3" type="ORF">MRATA1EN1_LOCUS21267</name>
</gene>